<dbReference type="EMBL" id="FWWW01000098">
    <property type="protein sequence ID" value="SMC00155.1"/>
    <property type="molecule type" value="Genomic_DNA"/>
</dbReference>
<name>A0A1W1W3F2_9BACT</name>
<gene>
    <name evidence="1" type="ORF">SAMN00120144_2546</name>
</gene>
<sequence>MALCAFVPAVKTQPATNNCPPAILLLLVKGLEIDARLVISYNDDHVQVAGTGNYLIVNFPSQRVLDAATSGPPGPKKPKPPGFDPLQQLHDLARTLGLVLELRVAGKTHVTFGIGGAPKISFNAVLGKIGSFFRGS</sequence>
<evidence type="ECO:0000313" key="2">
    <source>
        <dbReference type="Proteomes" id="UP000192266"/>
    </source>
</evidence>
<evidence type="ECO:0000313" key="1">
    <source>
        <dbReference type="EMBL" id="SMC00155.1"/>
    </source>
</evidence>
<proteinExistence type="predicted"/>
<dbReference type="AlphaFoldDB" id="A0A1W1W3F2"/>
<reference evidence="1 2" key="1">
    <citation type="submission" date="2017-04" db="EMBL/GenBank/DDBJ databases">
        <authorList>
            <person name="Afonso C.L."/>
            <person name="Miller P.J."/>
            <person name="Scott M.A."/>
            <person name="Spackman E."/>
            <person name="Goraichik I."/>
            <person name="Dimitrov K.M."/>
            <person name="Suarez D.L."/>
            <person name="Swayne D.E."/>
        </authorList>
    </citation>
    <scope>NUCLEOTIDE SEQUENCE [LARGE SCALE GENOMIC DNA]</scope>
    <source>
        <strain evidence="1 2">DSM 11622</strain>
    </source>
</reference>
<dbReference type="Proteomes" id="UP000192266">
    <property type="component" value="Unassembled WGS sequence"/>
</dbReference>
<organism evidence="1 2">
    <name type="scientific">Hymenobacter roseosalivarius DSM 11622</name>
    <dbReference type="NCBI Taxonomy" id="645990"/>
    <lineage>
        <taxon>Bacteria</taxon>
        <taxon>Pseudomonadati</taxon>
        <taxon>Bacteroidota</taxon>
        <taxon>Cytophagia</taxon>
        <taxon>Cytophagales</taxon>
        <taxon>Hymenobacteraceae</taxon>
        <taxon>Hymenobacter</taxon>
    </lineage>
</organism>
<protein>
    <submittedName>
        <fullName evidence="1">Uncharacterized protein</fullName>
    </submittedName>
</protein>
<keyword evidence="2" id="KW-1185">Reference proteome</keyword>
<accession>A0A1W1W3F2</accession>